<dbReference type="AlphaFoldDB" id="A0AA41PZX2"/>
<evidence type="ECO:0000256" key="2">
    <source>
        <dbReference type="SAM" id="MobiDB-lite"/>
    </source>
</evidence>
<dbReference type="SUPFAM" id="SSF52799">
    <property type="entry name" value="(Phosphotyrosine protein) phosphatases II"/>
    <property type="match status" value="1"/>
</dbReference>
<dbReference type="GO" id="GO:0004721">
    <property type="term" value="F:phosphoprotein phosphatase activity"/>
    <property type="evidence" value="ECO:0007669"/>
    <property type="project" value="InterPro"/>
</dbReference>
<organism evidence="3 4">
    <name type="scientific">Yinghuangia soli</name>
    <dbReference type="NCBI Taxonomy" id="2908204"/>
    <lineage>
        <taxon>Bacteria</taxon>
        <taxon>Bacillati</taxon>
        <taxon>Actinomycetota</taxon>
        <taxon>Actinomycetes</taxon>
        <taxon>Kitasatosporales</taxon>
        <taxon>Streptomycetaceae</taxon>
        <taxon>Yinghuangia</taxon>
    </lineage>
</organism>
<dbReference type="Proteomes" id="UP001165378">
    <property type="component" value="Unassembled WGS sequence"/>
</dbReference>
<dbReference type="Pfam" id="PF13350">
    <property type="entry name" value="Y_phosphatase3"/>
    <property type="match status" value="1"/>
</dbReference>
<dbReference type="InterPro" id="IPR026893">
    <property type="entry name" value="Tyr/Ser_Pase_IphP-type"/>
</dbReference>
<dbReference type="PANTHER" id="PTHR31126">
    <property type="entry name" value="TYROSINE-PROTEIN PHOSPHATASE"/>
    <property type="match status" value="1"/>
</dbReference>
<sequence>MTVPTPILTTAPNFRDSGGHATADGRKVRTGLVYRSDGLAALDAADTETFIRLGVNLVCDLRSEHERETEPDRLPEGVELLIADVIGQGNDELFGDIFAEPESAGEKLGGKAGIELMSEVYRRFVTTELAREAYRKVFTRMAEATDAVVYHCSHGKDRTGWTSAVLLTLLGVPRETIVEDYLDSANHLVEKNKQILAEIAKRGFDPEHLRPMFSVRTEYLDTAFGAVEKHYGSMEAYVRDGMGVSDEHVAALRTRLLQD</sequence>
<reference evidence="3" key="1">
    <citation type="submission" date="2022-01" db="EMBL/GenBank/DDBJ databases">
        <title>Genome-Based Taxonomic Classification of the Phylum Actinobacteria.</title>
        <authorList>
            <person name="Gao Y."/>
        </authorList>
    </citation>
    <scope>NUCLEOTIDE SEQUENCE</scope>
    <source>
        <strain evidence="3">KLBMP 8922</strain>
    </source>
</reference>
<feature type="region of interest" description="Disordered" evidence="2">
    <location>
        <begin position="1"/>
        <end position="22"/>
    </location>
</feature>
<evidence type="ECO:0000313" key="3">
    <source>
        <dbReference type="EMBL" id="MCF2528667.1"/>
    </source>
</evidence>
<keyword evidence="4" id="KW-1185">Reference proteome</keyword>
<dbReference type="InterPro" id="IPR029021">
    <property type="entry name" value="Prot-tyrosine_phosphatase-like"/>
</dbReference>
<proteinExistence type="inferred from homology"/>
<evidence type="ECO:0000256" key="1">
    <source>
        <dbReference type="ARBA" id="ARBA00009580"/>
    </source>
</evidence>
<comment type="similarity">
    <text evidence="1">Belongs to the protein-tyrosine phosphatase family.</text>
</comment>
<accession>A0AA41PZX2</accession>
<protein>
    <submittedName>
        <fullName evidence="3">Tyrosine-protein phosphatase</fullName>
    </submittedName>
</protein>
<dbReference type="Gene3D" id="3.90.190.10">
    <property type="entry name" value="Protein tyrosine phosphatase superfamily"/>
    <property type="match status" value="1"/>
</dbReference>
<comment type="caution">
    <text evidence="3">The sequence shown here is derived from an EMBL/GenBank/DDBJ whole genome shotgun (WGS) entry which is preliminary data.</text>
</comment>
<gene>
    <name evidence="3" type="ORF">LZ495_15780</name>
</gene>
<dbReference type="EMBL" id="JAKFHA010000007">
    <property type="protein sequence ID" value="MCF2528667.1"/>
    <property type="molecule type" value="Genomic_DNA"/>
</dbReference>
<evidence type="ECO:0000313" key="4">
    <source>
        <dbReference type="Proteomes" id="UP001165378"/>
    </source>
</evidence>
<dbReference type="RefSeq" id="WP_235052820.1">
    <property type="nucleotide sequence ID" value="NZ_JAKFHA010000007.1"/>
</dbReference>
<name>A0AA41PZX2_9ACTN</name>
<dbReference type="PANTHER" id="PTHR31126:SF1">
    <property type="entry name" value="TYROSINE SPECIFIC PROTEIN PHOSPHATASES DOMAIN-CONTAINING PROTEIN"/>
    <property type="match status" value="1"/>
</dbReference>